<proteinExistence type="predicted"/>
<evidence type="ECO:0000313" key="3">
    <source>
        <dbReference type="EMBL" id="MDT0451951.1"/>
    </source>
</evidence>
<keyword evidence="4" id="KW-1185">Reference proteome</keyword>
<feature type="region of interest" description="Disordered" evidence="1">
    <location>
        <begin position="386"/>
        <end position="429"/>
    </location>
</feature>
<accession>A0ABU2STK6</accession>
<evidence type="ECO:0000256" key="1">
    <source>
        <dbReference type="SAM" id="MobiDB-lite"/>
    </source>
</evidence>
<organism evidence="3 4">
    <name type="scientific">Streptomyces hesseae</name>
    <dbReference type="NCBI Taxonomy" id="3075519"/>
    <lineage>
        <taxon>Bacteria</taxon>
        <taxon>Bacillati</taxon>
        <taxon>Actinomycetota</taxon>
        <taxon>Actinomycetes</taxon>
        <taxon>Kitasatosporales</taxon>
        <taxon>Streptomycetaceae</taxon>
        <taxon>Streptomyces</taxon>
    </lineage>
</organism>
<comment type="caution">
    <text evidence="3">The sequence shown here is derived from an EMBL/GenBank/DDBJ whole genome shotgun (WGS) entry which is preliminary data.</text>
</comment>
<protein>
    <submittedName>
        <fullName evidence="3">Uncharacterized protein</fullName>
    </submittedName>
</protein>
<keyword evidence="2" id="KW-0812">Transmembrane</keyword>
<gene>
    <name evidence="3" type="ORF">RM609_23115</name>
</gene>
<dbReference type="RefSeq" id="WP_311613431.1">
    <property type="nucleotide sequence ID" value="NZ_JAVRFI010000016.1"/>
</dbReference>
<dbReference type="EMBL" id="JAVRFI010000016">
    <property type="protein sequence ID" value="MDT0451951.1"/>
    <property type="molecule type" value="Genomic_DNA"/>
</dbReference>
<keyword evidence="2" id="KW-0472">Membrane</keyword>
<name>A0ABU2STK6_9ACTN</name>
<keyword evidence="2" id="KW-1133">Transmembrane helix</keyword>
<feature type="compositionally biased region" description="Polar residues" evidence="1">
    <location>
        <begin position="409"/>
        <end position="429"/>
    </location>
</feature>
<feature type="transmembrane region" description="Helical" evidence="2">
    <location>
        <begin position="40"/>
        <end position="59"/>
    </location>
</feature>
<evidence type="ECO:0000313" key="4">
    <source>
        <dbReference type="Proteomes" id="UP001180531"/>
    </source>
</evidence>
<feature type="transmembrane region" description="Helical" evidence="2">
    <location>
        <begin position="105"/>
        <end position="123"/>
    </location>
</feature>
<feature type="transmembrane region" description="Helical" evidence="2">
    <location>
        <begin position="135"/>
        <end position="155"/>
    </location>
</feature>
<dbReference type="Proteomes" id="UP001180531">
    <property type="component" value="Unassembled WGS sequence"/>
</dbReference>
<feature type="transmembrane region" description="Helical" evidence="2">
    <location>
        <begin position="71"/>
        <end position="93"/>
    </location>
</feature>
<evidence type="ECO:0000256" key="2">
    <source>
        <dbReference type="SAM" id="Phobius"/>
    </source>
</evidence>
<reference evidence="3" key="1">
    <citation type="submission" date="2024-05" db="EMBL/GenBank/DDBJ databases">
        <title>30 novel species of actinomycetes from the DSMZ collection.</title>
        <authorList>
            <person name="Nouioui I."/>
        </authorList>
    </citation>
    <scope>NUCLEOTIDE SEQUENCE</scope>
    <source>
        <strain evidence="3">DSM 40473</strain>
    </source>
</reference>
<sequence>MSLKCRLLIAACLLATTIEFTWLGSEDVNGALTYAGRLTGVTFLAAALLELFASGTLLAGRPSTPGKISGYPAAAVALGVFASFFANLALLVLQIENLSLSMGLLVWPSLTAWSLIALVIIHREHEAGNFSIPNLQVFKAGAIAAALIALVNFGYTQIYQPYATPAQISTTVEIGMAHIDHGTVSVPIHLASKNTGSVGVYILGSLYQVTAGKAVYSDAARTGRDWLQDINNGQIDLLKYQNEGNRGYQLLAQGRFMRQGRKLDPGAEVASDKIIQFPVGNHYDVLNATGDVVYLRTDRAVLTSEEYETSGRSSWHKDKSHSPEMEAPGWVAHKGVETFKYQSPIVHSNAELQHTRSPRNVTLWWVLEDPQKSWNGPYLVATIASAGEENKRPDPARPQQLSDEYGLDHSSSGRAQKSIEQITGSTKTN</sequence>